<dbReference type="InterPro" id="IPR045155">
    <property type="entry name" value="Beta-lactam_cat"/>
</dbReference>
<dbReference type="PANTHER" id="PTHR35333:SF3">
    <property type="entry name" value="BETA-LACTAMASE-TYPE TRANSPEPTIDASE FOLD CONTAINING PROTEIN"/>
    <property type="match status" value="1"/>
</dbReference>
<reference evidence="3" key="1">
    <citation type="submission" date="2018-12" db="EMBL/GenBank/DDBJ databases">
        <title>Bacillus chawlae sp. nov., Bacillus glennii sp. nov., and Bacillus saganii sp. nov. Isolated from the Vehicle Assembly Building at Kennedy Space Center where the Viking Spacecraft were Assembled.</title>
        <authorList>
            <person name="Seuylemezian A."/>
            <person name="Vaishampayan P."/>
        </authorList>
    </citation>
    <scope>NUCLEOTIDE SEQUENCE [LARGE SCALE GENOMIC DNA]</scope>
    <source>
        <strain evidence="3">DSM 13966</strain>
    </source>
</reference>
<dbReference type="InterPro" id="IPR012338">
    <property type="entry name" value="Beta-lactam/transpept-like"/>
</dbReference>
<gene>
    <name evidence="2" type="ORF">EJA10_10560</name>
</gene>
<name>A0A427TRF2_9BACI</name>
<dbReference type="Proteomes" id="UP000279911">
    <property type="component" value="Unassembled WGS sequence"/>
</dbReference>
<comment type="caution">
    <text evidence="2">The sequence shown here is derived from an EMBL/GenBank/DDBJ whole genome shotgun (WGS) entry which is preliminary data.</text>
</comment>
<dbReference type="Gene3D" id="3.40.710.10">
    <property type="entry name" value="DD-peptidase/beta-lactamase superfamily"/>
    <property type="match status" value="1"/>
</dbReference>
<evidence type="ECO:0000313" key="2">
    <source>
        <dbReference type="EMBL" id="RSD26982.1"/>
    </source>
</evidence>
<dbReference type="GO" id="GO:0008800">
    <property type="term" value="F:beta-lactamase activity"/>
    <property type="evidence" value="ECO:0007669"/>
    <property type="project" value="InterPro"/>
</dbReference>
<dbReference type="AlphaFoldDB" id="A0A427TRF2"/>
<organism evidence="2 3">
    <name type="scientific">Mesobacillus subterraneus</name>
    <dbReference type="NCBI Taxonomy" id="285983"/>
    <lineage>
        <taxon>Bacteria</taxon>
        <taxon>Bacillati</taxon>
        <taxon>Bacillota</taxon>
        <taxon>Bacilli</taxon>
        <taxon>Bacillales</taxon>
        <taxon>Bacillaceae</taxon>
        <taxon>Mesobacillus</taxon>
    </lineage>
</organism>
<dbReference type="GO" id="GO:0046677">
    <property type="term" value="P:response to antibiotic"/>
    <property type="evidence" value="ECO:0007669"/>
    <property type="project" value="InterPro"/>
</dbReference>
<dbReference type="InterPro" id="IPR000871">
    <property type="entry name" value="Beta-lactam_class-A"/>
</dbReference>
<evidence type="ECO:0000313" key="3">
    <source>
        <dbReference type="Proteomes" id="UP000279911"/>
    </source>
</evidence>
<dbReference type="OrthoDB" id="9775096at2"/>
<dbReference type="PANTHER" id="PTHR35333">
    <property type="entry name" value="BETA-LACTAMASE"/>
    <property type="match status" value="1"/>
</dbReference>
<dbReference type="RefSeq" id="WP_125479973.1">
    <property type="nucleotide sequence ID" value="NZ_RSFW01000013.1"/>
</dbReference>
<dbReference type="SUPFAM" id="SSF56601">
    <property type="entry name" value="beta-lactamase/transpeptidase-like"/>
    <property type="match status" value="1"/>
</dbReference>
<feature type="domain" description="Beta-lactamase class A catalytic" evidence="1">
    <location>
        <begin position="56"/>
        <end position="253"/>
    </location>
</feature>
<dbReference type="GO" id="GO:0030655">
    <property type="term" value="P:beta-lactam antibiotic catabolic process"/>
    <property type="evidence" value="ECO:0007669"/>
    <property type="project" value="InterPro"/>
</dbReference>
<dbReference type="Pfam" id="PF13354">
    <property type="entry name" value="Beta-lactamase2"/>
    <property type="match status" value="1"/>
</dbReference>
<proteinExistence type="predicted"/>
<dbReference type="EMBL" id="RSFW01000013">
    <property type="protein sequence ID" value="RSD26982.1"/>
    <property type="molecule type" value="Genomic_DNA"/>
</dbReference>
<protein>
    <submittedName>
        <fullName evidence="2">Serine hydrolase</fullName>
    </submittedName>
</protein>
<keyword evidence="2" id="KW-0378">Hydrolase</keyword>
<evidence type="ECO:0000259" key="1">
    <source>
        <dbReference type="Pfam" id="PF13354"/>
    </source>
</evidence>
<sequence length="269" mass="30676">MKKHLIVLTVLFLVFPLIIPESQAEAGVMTSYQEFNQNLQKELSNYLRKSGGTVTLHYHDLLTGDEFKHNSTAPMRVASTIKLPLALYIMELAAANKINLNQKLRYRPHHYYGGSGVIQYDKIGSKYTIRDLVKKAMVHSDNIAFIMLKEKVGRSNFNKYMKKAGGEYAYPRGQNLTSSKDLVTYATRLYDFSEKNKLGKELVSYLMKTDYNTTIPKGIKEAETAHKVGMIPMSLIYNDVAIVYDKNPFALAVRQTILVMQNYKKLLQT</sequence>
<accession>A0A427TRF2</accession>